<dbReference type="SMART" id="SM00355">
    <property type="entry name" value="ZnF_C2H2"/>
    <property type="match status" value="4"/>
</dbReference>
<feature type="domain" description="C2H2-type" evidence="3">
    <location>
        <begin position="762"/>
        <end position="790"/>
    </location>
</feature>
<organism evidence="4 5">
    <name type="scientific">Meloidogyne enterolobii</name>
    <name type="common">Root-knot nematode worm</name>
    <name type="synonym">Meloidogyne mayaguensis</name>
    <dbReference type="NCBI Taxonomy" id="390850"/>
    <lineage>
        <taxon>Eukaryota</taxon>
        <taxon>Metazoa</taxon>
        <taxon>Ecdysozoa</taxon>
        <taxon>Nematoda</taxon>
        <taxon>Chromadorea</taxon>
        <taxon>Rhabditida</taxon>
        <taxon>Tylenchina</taxon>
        <taxon>Tylenchomorpha</taxon>
        <taxon>Tylenchoidea</taxon>
        <taxon>Meloidogynidae</taxon>
        <taxon>Meloidogyninae</taxon>
        <taxon>Meloidogyne</taxon>
    </lineage>
</organism>
<dbReference type="Proteomes" id="UP000580250">
    <property type="component" value="Unassembled WGS sequence"/>
</dbReference>
<dbReference type="InterPro" id="IPR013087">
    <property type="entry name" value="Znf_C2H2_type"/>
</dbReference>
<feature type="compositionally biased region" description="Low complexity" evidence="2">
    <location>
        <begin position="442"/>
        <end position="462"/>
    </location>
</feature>
<name>A0A6V7TQD0_MELEN</name>
<keyword evidence="1" id="KW-0862">Zinc</keyword>
<feature type="region of interest" description="Disordered" evidence="2">
    <location>
        <begin position="591"/>
        <end position="613"/>
    </location>
</feature>
<evidence type="ECO:0000313" key="5">
    <source>
        <dbReference type="Proteomes" id="UP000580250"/>
    </source>
</evidence>
<evidence type="ECO:0000256" key="1">
    <source>
        <dbReference type="PROSITE-ProRule" id="PRU00042"/>
    </source>
</evidence>
<evidence type="ECO:0000256" key="2">
    <source>
        <dbReference type="SAM" id="MobiDB-lite"/>
    </source>
</evidence>
<dbReference type="Gene3D" id="3.30.160.60">
    <property type="entry name" value="Classic Zinc Finger"/>
    <property type="match status" value="1"/>
</dbReference>
<feature type="region of interest" description="Disordered" evidence="2">
    <location>
        <begin position="931"/>
        <end position="972"/>
    </location>
</feature>
<reference evidence="4 5" key="1">
    <citation type="submission" date="2020-08" db="EMBL/GenBank/DDBJ databases">
        <authorList>
            <person name="Koutsovoulos G."/>
            <person name="Danchin GJ E."/>
        </authorList>
    </citation>
    <scope>NUCLEOTIDE SEQUENCE [LARGE SCALE GENOMIC DNA]</scope>
</reference>
<dbReference type="PROSITE" id="PS50157">
    <property type="entry name" value="ZINC_FINGER_C2H2_2"/>
    <property type="match status" value="2"/>
</dbReference>
<comment type="caution">
    <text evidence="4">The sequence shown here is derived from an EMBL/GenBank/DDBJ whole genome shotgun (WGS) entry which is preliminary data.</text>
</comment>
<feature type="domain" description="C2H2-type" evidence="3">
    <location>
        <begin position="539"/>
        <end position="567"/>
    </location>
</feature>
<feature type="region of interest" description="Disordered" evidence="2">
    <location>
        <begin position="442"/>
        <end position="472"/>
    </location>
</feature>
<dbReference type="PROSITE" id="PS00028">
    <property type="entry name" value="ZINC_FINGER_C2H2_1"/>
    <property type="match status" value="4"/>
</dbReference>
<dbReference type="PANTHER" id="PTHR21190">
    <property type="entry name" value="GH10077P"/>
    <property type="match status" value="1"/>
</dbReference>
<feature type="region of interest" description="Disordered" evidence="2">
    <location>
        <begin position="20"/>
        <end position="39"/>
    </location>
</feature>
<feature type="region of interest" description="Disordered" evidence="2">
    <location>
        <begin position="787"/>
        <end position="812"/>
    </location>
</feature>
<proteinExistence type="predicted"/>
<accession>A0A6V7TQD0</accession>
<feature type="region of interest" description="Disordered" evidence="2">
    <location>
        <begin position="307"/>
        <end position="326"/>
    </location>
</feature>
<keyword evidence="1" id="KW-0479">Metal-binding</keyword>
<dbReference type="PANTHER" id="PTHR21190:SF1">
    <property type="entry name" value="GH10077P"/>
    <property type="match status" value="1"/>
</dbReference>
<dbReference type="FunFam" id="3.30.160.60:FF:002852">
    <property type="entry name" value="Dorsal Intercalation and Elongation defect"/>
    <property type="match status" value="1"/>
</dbReference>
<dbReference type="GO" id="GO:0008270">
    <property type="term" value="F:zinc ion binding"/>
    <property type="evidence" value="ECO:0007669"/>
    <property type="project" value="UniProtKB-KW"/>
</dbReference>
<feature type="region of interest" description="Disordered" evidence="2">
    <location>
        <begin position="849"/>
        <end position="902"/>
    </location>
</feature>
<feature type="compositionally biased region" description="Polar residues" evidence="2">
    <location>
        <begin position="960"/>
        <end position="972"/>
    </location>
</feature>
<evidence type="ECO:0000313" key="4">
    <source>
        <dbReference type="EMBL" id="CAD2131113.1"/>
    </source>
</evidence>
<dbReference type="AlphaFoldDB" id="A0A6V7TQD0"/>
<feature type="compositionally biased region" description="Polar residues" evidence="2">
    <location>
        <begin position="463"/>
        <end position="472"/>
    </location>
</feature>
<sequence>MQNLAASANLQLFSKALQETAAQQPNDTSDHKQQQQQQNPVISAADLQHYMFPHLDQQLNFNELSSYNYVSAPETTSTINNCSSTSPTSLIFSSTASQQPSNNTVISSNNCYSDTEIPSTTTNNNISFLLPEEMGSPKQQQQQQQQQRLPPTTSIKKEPITTTIATTTNASSSAVPQFSPTSNIENERNLNLAQQKIVDQLLEAGGIFNSLENNLGGGNDELGQLMAQLISGSNNRNETEIQAAQLAQHLVSAATGGSGGGGDVLSPSSSQQQISLLDQLHLLQMLGGNNNALAELFSGQHFATSSGHEQQLFGSGGGSGKFTSGGSPNKDDTYCEICNKNLCNRYFLKIHMSKKHGIGERSPVKLGNSNFFNYQIPSSTEQQQQQQNSQQMPGRAQSATLLNNNRRESPPINSFNNSKTSLQKQEELQQFLCSSTPASVNNNNNLGGGSTNNSAANSSNLLETSPNAADSFSTDQQLMGQCLMQHLASQLGLSSGGERSSIIEQLIGAGLPLAELLQQQQQQSAQRSTPSPDLNNQIIHCTQCARQFPTPTALLHHQITEHIGTNLEQQPNNENNNNQLNPLALRWAMNELNNSGGSGDGSGSGGGGGDGTAATVQQQQQFLNQLLGSNFSPNSAASSLLLPAFGALNNTEMDNATMLAKLSAELASVSQASQQHGSSGLLFQNGLSLGQSGQVGSKPPPPKRQYSSTSKNFCDLCNKEVCNKYFLRTHMLKMHNIVIDENKLVIANIDTSEKERRGEVKFRCEICLASLTGREQLRAHKREVHGMQAPLGGGGGGGGGGHASTSSTPSSSIGKIPILAPLLPSSLTGVVEMTAADGQKHKICQSPTTIKRTNNLNNEEEEDGDGDREGMYPIKRPKIENDEEEDEEIKFRRRGGSGGETDEVTDEMMLQLLQRWEGENGHNGEELMGVNEQRQQQTCSNKQENNNNVGTKEGEKHSHTSGSASPVSLHNATTSNCNITTTSLPEGFVRPTIDNQKSFLLQSFTIRTVSSEGDSTTSSSQSPLPEELVAYLPVRSMLLEPLKLTLELRPNPQNTDSLIRDQQHQHLENQKPILRKMENFEMCDNNSYGAGNEVVPSSVP</sequence>
<protein>
    <recommendedName>
        <fullName evidence="3">C2H2-type domain-containing protein</fullName>
    </recommendedName>
</protein>
<dbReference type="OrthoDB" id="10020956at2759"/>
<feature type="region of interest" description="Disordered" evidence="2">
    <location>
        <begin position="134"/>
        <end position="157"/>
    </location>
</feature>
<feature type="compositionally biased region" description="Gly residues" evidence="2">
    <location>
        <begin position="791"/>
        <end position="802"/>
    </location>
</feature>
<evidence type="ECO:0000259" key="3">
    <source>
        <dbReference type="PROSITE" id="PS50157"/>
    </source>
</evidence>
<keyword evidence="1" id="KW-0863">Zinc-finger</keyword>
<feature type="compositionally biased region" description="Polar residues" evidence="2">
    <location>
        <begin position="932"/>
        <end position="950"/>
    </location>
</feature>
<gene>
    <name evidence="4" type="ORF">MENT_LOCUS3178</name>
</gene>
<feature type="compositionally biased region" description="Gly residues" evidence="2">
    <location>
        <begin position="596"/>
        <end position="611"/>
    </location>
</feature>
<dbReference type="EMBL" id="CAJEWN010000010">
    <property type="protein sequence ID" value="CAD2131113.1"/>
    <property type="molecule type" value="Genomic_DNA"/>
</dbReference>